<dbReference type="InterPro" id="IPR008927">
    <property type="entry name" value="6-PGluconate_DH-like_C_sf"/>
</dbReference>
<dbReference type="NCBIfam" id="TIGR03026">
    <property type="entry name" value="NDP-sugDHase"/>
    <property type="match status" value="1"/>
</dbReference>
<dbReference type="EMBL" id="JACHGT010000004">
    <property type="protein sequence ID" value="MBB6034308.1"/>
    <property type="molecule type" value="Genomic_DNA"/>
</dbReference>
<feature type="domain" description="UDP-glucose/GDP-mannose dehydrogenase C-terminal" evidence="4">
    <location>
        <begin position="307"/>
        <end position="401"/>
    </location>
</feature>
<keyword evidence="1 5" id="KW-0560">Oxidoreductase</keyword>
<dbReference type="InterPro" id="IPR017476">
    <property type="entry name" value="UDP-Glc/GDP-Man"/>
</dbReference>
<dbReference type="SUPFAM" id="SSF48179">
    <property type="entry name" value="6-phosphogluconate dehydrogenase C-terminal domain-like"/>
    <property type="match status" value="1"/>
</dbReference>
<dbReference type="Pfam" id="PF00984">
    <property type="entry name" value="UDPG_MGDP_dh"/>
    <property type="match status" value="1"/>
</dbReference>
<dbReference type="Pfam" id="PF03721">
    <property type="entry name" value="UDPG_MGDP_dh_N"/>
    <property type="match status" value="1"/>
</dbReference>
<evidence type="ECO:0000313" key="6">
    <source>
        <dbReference type="Proteomes" id="UP000548476"/>
    </source>
</evidence>
<dbReference type="GO" id="GO:0000271">
    <property type="term" value="P:polysaccharide biosynthetic process"/>
    <property type="evidence" value="ECO:0007669"/>
    <property type="project" value="InterPro"/>
</dbReference>
<keyword evidence="6" id="KW-1185">Reference proteome</keyword>
<dbReference type="AlphaFoldDB" id="A0A841FKF4"/>
<dbReference type="SMART" id="SM00984">
    <property type="entry name" value="UDPG_MGDP_dh_C"/>
    <property type="match status" value="1"/>
</dbReference>
<proteinExistence type="inferred from homology"/>
<dbReference type="GO" id="GO:0016628">
    <property type="term" value="F:oxidoreductase activity, acting on the CH-CH group of donors, NAD or NADP as acceptor"/>
    <property type="evidence" value="ECO:0007669"/>
    <property type="project" value="InterPro"/>
</dbReference>
<protein>
    <submittedName>
        <fullName evidence="5">UDP-N-acetyl-D-glucosamine dehydrogenase</fullName>
        <ecNumber evidence="5">1.1.1.136</ecNumber>
    </submittedName>
</protein>
<dbReference type="InterPro" id="IPR014026">
    <property type="entry name" value="UDP-Glc/GDP-Man_DH_dimer"/>
</dbReference>
<dbReference type="PANTHER" id="PTHR43491:SF1">
    <property type="entry name" value="UDP-N-ACETYL-D-MANNOSAMINE DEHYDROGENASE"/>
    <property type="match status" value="1"/>
</dbReference>
<reference evidence="5 6" key="1">
    <citation type="submission" date="2020-08" db="EMBL/GenBank/DDBJ databases">
        <title>Genomic Encyclopedia of Type Strains, Phase IV (KMG-IV): sequencing the most valuable type-strain genomes for metagenomic binning, comparative biology and taxonomic classification.</title>
        <authorList>
            <person name="Goeker M."/>
        </authorList>
    </citation>
    <scope>NUCLEOTIDE SEQUENCE [LARGE SCALE GENOMIC DNA]</scope>
    <source>
        <strain evidence="5 6">YIM 65646</strain>
    </source>
</reference>
<dbReference type="InterPro" id="IPR036291">
    <property type="entry name" value="NAD(P)-bd_dom_sf"/>
</dbReference>
<comment type="caution">
    <text evidence="5">The sequence shown here is derived from an EMBL/GenBank/DDBJ whole genome shotgun (WGS) entry which is preliminary data.</text>
</comment>
<dbReference type="PANTHER" id="PTHR43491">
    <property type="entry name" value="UDP-N-ACETYL-D-MANNOSAMINE DEHYDROGENASE"/>
    <property type="match status" value="1"/>
</dbReference>
<dbReference type="SUPFAM" id="SSF52413">
    <property type="entry name" value="UDP-glucose/GDP-mannose dehydrogenase C-terminal domain"/>
    <property type="match status" value="1"/>
</dbReference>
<comment type="similarity">
    <text evidence="3">Belongs to the UDP-glucose/GDP-mannose dehydrogenase family.</text>
</comment>
<gene>
    <name evidence="5" type="ORF">HNR73_002158</name>
</gene>
<sequence length="408" mass="44035">MGLPLAVRAVEAGYHVIGYDINETRVTRLRAGESYIEDVPAERLAAALASGRFEPSADSGAAAGFDIAVITVPTPLRAGVPDLTFVEHATSMLGEHLRPGATVVLESTTYPGTTDDIVAPLLERISGCRAGHDFHLGHSPERIDPGNASWQFENTPKIVSGVNESSLQAIQAFYDTIVHKTVSVASPRVAELAKLLENTFRLVNIALVNELATFTRDLGVDVWEAIDAAATKPYGFTRFVPGPGVGGHCIPVDPTYLSWSVRRSTGRAFRLVELASEINRQMPDYLVSRLTTGLNSRGKPVKGSRILLLGMAYKKNTGDARESPSLRIAERLVAMGAEVRIIDPHVDELPQDDGTRRTDFSAGEIAAADAVILLTDHDSFDLDVVSTHAEYVLDSRNKMRAGTAVEVL</sequence>
<name>A0A841FKF4_9ACTN</name>
<dbReference type="GO" id="GO:0047004">
    <property type="term" value="F:UDP-N-acetylglucosamine 6-dehydrogenase activity"/>
    <property type="evidence" value="ECO:0007669"/>
    <property type="project" value="UniProtKB-EC"/>
</dbReference>
<dbReference type="InterPro" id="IPR001732">
    <property type="entry name" value="UDP-Glc/GDP-Man_DH_N"/>
</dbReference>
<dbReference type="Gene3D" id="3.40.50.720">
    <property type="entry name" value="NAD(P)-binding Rossmann-like Domain"/>
    <property type="match status" value="2"/>
</dbReference>
<dbReference type="EC" id="1.1.1.136" evidence="5"/>
<dbReference type="InterPro" id="IPR036220">
    <property type="entry name" value="UDP-Glc/GDP-Man_DH_C_sf"/>
</dbReference>
<organism evidence="5 6">
    <name type="scientific">Phytomonospora endophytica</name>
    <dbReference type="NCBI Taxonomy" id="714109"/>
    <lineage>
        <taxon>Bacteria</taxon>
        <taxon>Bacillati</taxon>
        <taxon>Actinomycetota</taxon>
        <taxon>Actinomycetes</taxon>
        <taxon>Micromonosporales</taxon>
        <taxon>Micromonosporaceae</taxon>
        <taxon>Phytomonospora</taxon>
    </lineage>
</organism>
<evidence type="ECO:0000256" key="2">
    <source>
        <dbReference type="ARBA" id="ARBA00023027"/>
    </source>
</evidence>
<dbReference type="PIRSF" id="PIRSF500136">
    <property type="entry name" value="UDP_ManNAc_DH"/>
    <property type="match status" value="1"/>
</dbReference>
<evidence type="ECO:0000313" key="5">
    <source>
        <dbReference type="EMBL" id="MBB6034308.1"/>
    </source>
</evidence>
<dbReference type="InterPro" id="IPR028359">
    <property type="entry name" value="UDP_ManNAc/GlcNAc_DH"/>
</dbReference>
<accession>A0A841FKF4</accession>
<dbReference type="Proteomes" id="UP000548476">
    <property type="component" value="Unassembled WGS sequence"/>
</dbReference>
<evidence type="ECO:0000256" key="3">
    <source>
        <dbReference type="PIRNR" id="PIRNR000124"/>
    </source>
</evidence>
<evidence type="ECO:0000256" key="1">
    <source>
        <dbReference type="ARBA" id="ARBA00023002"/>
    </source>
</evidence>
<dbReference type="InterPro" id="IPR014027">
    <property type="entry name" value="UDP-Glc/GDP-Man_DH_C"/>
</dbReference>
<dbReference type="Pfam" id="PF03720">
    <property type="entry name" value="UDPG_MGDP_dh_C"/>
    <property type="match status" value="1"/>
</dbReference>
<dbReference type="GO" id="GO:0051287">
    <property type="term" value="F:NAD binding"/>
    <property type="evidence" value="ECO:0007669"/>
    <property type="project" value="InterPro"/>
</dbReference>
<evidence type="ECO:0000259" key="4">
    <source>
        <dbReference type="SMART" id="SM00984"/>
    </source>
</evidence>
<dbReference type="PIRSF" id="PIRSF000124">
    <property type="entry name" value="UDPglc_GDPman_dh"/>
    <property type="match status" value="1"/>
</dbReference>
<dbReference type="SUPFAM" id="SSF51735">
    <property type="entry name" value="NAD(P)-binding Rossmann-fold domains"/>
    <property type="match status" value="1"/>
</dbReference>
<keyword evidence="2" id="KW-0520">NAD</keyword>